<dbReference type="InterPro" id="IPR009835">
    <property type="entry name" value="SrtB"/>
</dbReference>
<feature type="transmembrane region" description="Helical" evidence="4">
    <location>
        <begin position="26"/>
        <end position="47"/>
    </location>
</feature>
<sequence length="289" mass="33405">MEEIHNEERGERRNSNRSYKRKKQSIVHYLIPTVLFISMLVFGGLFLRDFLEYKAANDEYAQLEEHIVVEEEPKEDNKGDATQESEAAKEKIDFSHPKFQIDYDALTKINSDFSAVIYIPALGINYPVVRSKDNEDYLHKTFEGKSNFAGAIFLDYNANGNYDQSNTFIFGHNMKNGSMFGKLKYFLKEEGLVNTNPYIFLCRPDGIYRYRIFTYYLTTTSSEIYNDFEGDDGYDSYIHLVTRLSSYKDYQEGIVDFSTRPKLLTLSTCSGPAGGQQRFIVQGALEEIY</sequence>
<evidence type="ECO:0000256" key="3">
    <source>
        <dbReference type="SAM" id="MobiDB-lite"/>
    </source>
</evidence>
<dbReference type="SUPFAM" id="SSF63817">
    <property type="entry name" value="Sortase"/>
    <property type="match status" value="1"/>
</dbReference>
<keyword evidence="1" id="KW-0378">Hydrolase</keyword>
<name>G9WK86_9FIRM</name>
<gene>
    <name evidence="5" type="ORF">HMPREF9625_01793</name>
</gene>
<evidence type="ECO:0000313" key="5">
    <source>
        <dbReference type="EMBL" id="EHL13728.1"/>
    </source>
</evidence>
<dbReference type="STRING" id="796943.HMPREF9625_01793"/>
<dbReference type="PATRIC" id="fig|796943.3.peg.136"/>
<keyword evidence="4" id="KW-0812">Transmembrane</keyword>
<protein>
    <submittedName>
        <fullName evidence="5">SrtB family sortase</fullName>
    </submittedName>
</protein>
<dbReference type="Proteomes" id="UP000018461">
    <property type="component" value="Unassembled WGS sequence"/>
</dbReference>
<reference evidence="5" key="2">
    <citation type="submission" date="2013-03" db="EMBL/GenBank/DDBJ databases">
        <title>The Genome Sequence of Oribacterium sp. ACB1.</title>
        <authorList>
            <consortium name="The Broad Institute Genomics Platform"/>
            <consortium name="The Broad Institute Genome Sequencing Center for Infectious Disease"/>
            <person name="Earl A."/>
            <person name="Ward D."/>
            <person name="Feldgarden M."/>
            <person name="Gevers D."/>
            <person name="Sizova M."/>
            <person name="Hazen A."/>
            <person name="Epstein S."/>
            <person name="Walker B."/>
            <person name="Young S."/>
            <person name="Zeng Q."/>
            <person name="Gargeya S."/>
            <person name="Fitzgerald M."/>
            <person name="Haas B."/>
            <person name="Abouelleil A."/>
            <person name="Allen A.W."/>
            <person name="Alvarado L."/>
            <person name="Arachchi H.M."/>
            <person name="Berlin A.M."/>
            <person name="Chapman S.B."/>
            <person name="Gainer-Dewar J."/>
            <person name="Goldberg J."/>
            <person name="Griggs A."/>
            <person name="Gujja S."/>
            <person name="Hansen M."/>
            <person name="Howarth C."/>
            <person name="Imamovic A."/>
            <person name="Ireland A."/>
            <person name="Larimer J."/>
            <person name="McCowan C."/>
            <person name="Murphy C."/>
            <person name="Pearson M."/>
            <person name="Poon T.W."/>
            <person name="Priest M."/>
            <person name="Roberts A."/>
            <person name="Saif S."/>
            <person name="Shea T."/>
            <person name="Sisk P."/>
            <person name="Sykes S."/>
            <person name="Wortman J."/>
            <person name="Nusbaum C."/>
            <person name="Birren B."/>
        </authorList>
    </citation>
    <scope>NUCLEOTIDE SEQUENCE [LARGE SCALE GENOMIC DNA]</scope>
    <source>
        <strain evidence="5">ACB1</strain>
    </source>
</reference>
<evidence type="ECO:0000313" key="6">
    <source>
        <dbReference type="Proteomes" id="UP000018461"/>
    </source>
</evidence>
<keyword evidence="6" id="KW-1185">Reference proteome</keyword>
<keyword evidence="4" id="KW-1133">Transmembrane helix</keyword>
<accession>G9WK86</accession>
<reference evidence="5" key="1">
    <citation type="submission" date="2011-08" db="EMBL/GenBank/DDBJ databases">
        <authorList>
            <consortium name="The Broad Institute Genome Sequencing Platform"/>
            <person name="Earl A."/>
            <person name="Ward D."/>
            <person name="Feldgarden M."/>
            <person name="Gevers D."/>
            <person name="Sizova M."/>
            <person name="Hazen A."/>
            <person name="Epstein S."/>
            <person name="Young S.K."/>
            <person name="Zeng Q."/>
            <person name="Gargeya S."/>
            <person name="Fitzgerald M."/>
            <person name="Haas B."/>
            <person name="Abouelleil A."/>
            <person name="Alvarado L."/>
            <person name="Arachchi H.M."/>
            <person name="Berlin A."/>
            <person name="Brown A."/>
            <person name="Chapman S.B."/>
            <person name="Chen Z."/>
            <person name="Dunbar C."/>
            <person name="Freedman E."/>
            <person name="Gearin G."/>
            <person name="Gellesch M."/>
            <person name="Goldberg J."/>
            <person name="Griggs A."/>
            <person name="Gujja S."/>
            <person name="Heiman D."/>
            <person name="Howarth C."/>
            <person name="Larson L."/>
            <person name="Lui A."/>
            <person name="MacDonald P.J.P."/>
            <person name="Montmayeur A."/>
            <person name="Murphy C."/>
            <person name="Neiman D."/>
            <person name="Pearson M."/>
            <person name="Priest M."/>
            <person name="Roberts A."/>
            <person name="Saif S."/>
            <person name="Shea T."/>
            <person name="Shenoy N."/>
            <person name="Sisk P."/>
            <person name="Stolte C."/>
            <person name="Sykes S."/>
            <person name="Wortman J."/>
            <person name="Nusbaum C."/>
            <person name="Birren B."/>
        </authorList>
    </citation>
    <scope>NUCLEOTIDE SEQUENCE</scope>
    <source>
        <strain evidence="5">ACB1</strain>
    </source>
</reference>
<feature type="active site" description="Proton donor/acceptor" evidence="2">
    <location>
        <position position="172"/>
    </location>
</feature>
<dbReference type="RefSeq" id="WP_009535632.1">
    <property type="nucleotide sequence ID" value="NZ_KE148312.1"/>
</dbReference>
<dbReference type="AlphaFoldDB" id="G9WK86"/>
<feature type="active site" description="Acyl-thioester intermediate" evidence="2">
    <location>
        <position position="269"/>
    </location>
</feature>
<dbReference type="CDD" id="cd05826">
    <property type="entry name" value="Sortase_B"/>
    <property type="match status" value="1"/>
</dbReference>
<evidence type="ECO:0000256" key="4">
    <source>
        <dbReference type="SAM" id="Phobius"/>
    </source>
</evidence>
<dbReference type="InterPro" id="IPR023365">
    <property type="entry name" value="Sortase_dom-sf"/>
</dbReference>
<evidence type="ECO:0000256" key="2">
    <source>
        <dbReference type="PIRSR" id="PIRSR605754-1"/>
    </source>
</evidence>
<dbReference type="InterPro" id="IPR005754">
    <property type="entry name" value="Sortase"/>
</dbReference>
<evidence type="ECO:0000256" key="1">
    <source>
        <dbReference type="ARBA" id="ARBA00022801"/>
    </source>
</evidence>
<feature type="region of interest" description="Disordered" evidence="3">
    <location>
        <begin position="69"/>
        <end position="89"/>
    </location>
</feature>
<proteinExistence type="predicted"/>
<dbReference type="Gene3D" id="2.40.260.10">
    <property type="entry name" value="Sortase"/>
    <property type="match status" value="1"/>
</dbReference>
<keyword evidence="4" id="KW-0472">Membrane</keyword>
<dbReference type="HOGENOM" id="CLU_034078_3_0_9"/>
<dbReference type="Pfam" id="PF04203">
    <property type="entry name" value="Sortase"/>
    <property type="match status" value="1"/>
</dbReference>
<dbReference type="GO" id="GO:0016787">
    <property type="term" value="F:hydrolase activity"/>
    <property type="evidence" value="ECO:0007669"/>
    <property type="project" value="UniProtKB-KW"/>
</dbReference>
<comment type="caution">
    <text evidence="5">The sequence shown here is derived from an EMBL/GenBank/DDBJ whole genome shotgun (WGS) entry which is preliminary data.</text>
</comment>
<dbReference type="EMBL" id="AFZC02000002">
    <property type="protein sequence ID" value="EHL13728.1"/>
    <property type="molecule type" value="Genomic_DNA"/>
</dbReference>
<organism evidence="5 6">
    <name type="scientific">Oribacterium parvum ACB1</name>
    <dbReference type="NCBI Taxonomy" id="796943"/>
    <lineage>
        <taxon>Bacteria</taxon>
        <taxon>Bacillati</taxon>
        <taxon>Bacillota</taxon>
        <taxon>Clostridia</taxon>
        <taxon>Lachnospirales</taxon>
        <taxon>Lachnospiraceae</taxon>
        <taxon>Oribacterium</taxon>
    </lineage>
</organism>